<comment type="caution">
    <text evidence="2">The sequence shown here is derived from an EMBL/GenBank/DDBJ whole genome shotgun (WGS) entry which is preliminary data.</text>
</comment>
<gene>
    <name evidence="2" type="ORF">CCAP1982_LOCUS22529</name>
</gene>
<evidence type="ECO:0000313" key="3">
    <source>
        <dbReference type="Proteomes" id="UP000606786"/>
    </source>
</evidence>
<protein>
    <submittedName>
        <fullName evidence="2">(Mediterranean fruit fly) hypothetical protein</fullName>
    </submittedName>
</protein>
<evidence type="ECO:0000256" key="1">
    <source>
        <dbReference type="SAM" id="MobiDB-lite"/>
    </source>
</evidence>
<reference evidence="2" key="1">
    <citation type="submission" date="2020-11" db="EMBL/GenBank/DDBJ databases">
        <authorList>
            <person name="Whitehead M."/>
        </authorList>
    </citation>
    <scope>NUCLEOTIDE SEQUENCE</scope>
    <source>
        <strain evidence="2">EGII</strain>
    </source>
</reference>
<proteinExistence type="predicted"/>
<feature type="compositionally biased region" description="Basic and acidic residues" evidence="1">
    <location>
        <begin position="1"/>
        <end position="14"/>
    </location>
</feature>
<sequence>MAGDRTNLERERLRQSAPGGAASRPLPNVLLHSSDGTKAKIYNNESKKEKALGCTPTCHPPQQWIVLASN</sequence>
<accession>A0A811VDW5</accession>
<name>A0A811VDW5_CERCA</name>
<keyword evidence="3" id="KW-1185">Reference proteome</keyword>
<evidence type="ECO:0000313" key="2">
    <source>
        <dbReference type="EMBL" id="CAD7014528.1"/>
    </source>
</evidence>
<organism evidence="2 3">
    <name type="scientific">Ceratitis capitata</name>
    <name type="common">Mediterranean fruit fly</name>
    <name type="synonym">Tephritis capitata</name>
    <dbReference type="NCBI Taxonomy" id="7213"/>
    <lineage>
        <taxon>Eukaryota</taxon>
        <taxon>Metazoa</taxon>
        <taxon>Ecdysozoa</taxon>
        <taxon>Arthropoda</taxon>
        <taxon>Hexapoda</taxon>
        <taxon>Insecta</taxon>
        <taxon>Pterygota</taxon>
        <taxon>Neoptera</taxon>
        <taxon>Endopterygota</taxon>
        <taxon>Diptera</taxon>
        <taxon>Brachycera</taxon>
        <taxon>Muscomorpha</taxon>
        <taxon>Tephritoidea</taxon>
        <taxon>Tephritidae</taxon>
        <taxon>Ceratitis</taxon>
        <taxon>Ceratitis</taxon>
    </lineage>
</organism>
<dbReference type="AlphaFoldDB" id="A0A811VDW5"/>
<dbReference type="Proteomes" id="UP000606786">
    <property type="component" value="Unassembled WGS sequence"/>
</dbReference>
<feature type="region of interest" description="Disordered" evidence="1">
    <location>
        <begin position="1"/>
        <end position="32"/>
    </location>
</feature>
<dbReference type="EMBL" id="CAJHJT010000056">
    <property type="protein sequence ID" value="CAD7014528.1"/>
    <property type="molecule type" value="Genomic_DNA"/>
</dbReference>